<dbReference type="EMBL" id="NKCL01000056">
    <property type="protein sequence ID" value="RSL85240.1"/>
    <property type="molecule type" value="Genomic_DNA"/>
</dbReference>
<accession>A0A428S607</accession>
<proteinExistence type="predicted"/>
<reference evidence="1 2" key="1">
    <citation type="submission" date="2017-06" db="EMBL/GenBank/DDBJ databases">
        <title>Comparative genomic analysis of Ambrosia Fusariam Clade fungi.</title>
        <authorList>
            <person name="Stajich J.E."/>
            <person name="Carrillo J."/>
            <person name="Kijimoto T."/>
            <person name="Eskalen A."/>
            <person name="O'Donnell K."/>
            <person name="Kasson M."/>
        </authorList>
    </citation>
    <scope>NUCLEOTIDE SEQUENCE [LARGE SCALE GENOMIC DNA]</scope>
    <source>
        <strain evidence="1 2">NRRL62606</strain>
    </source>
</reference>
<dbReference type="AlphaFoldDB" id="A0A428S607"/>
<sequence length="61" mass="6473">MTLTTRPFAWVLGYPRATSKEKPVLGNTASDGTVHAPLMASSPRPANLEILVPESALALLI</sequence>
<keyword evidence="2" id="KW-1185">Reference proteome</keyword>
<dbReference type="Proteomes" id="UP000287972">
    <property type="component" value="Unassembled WGS sequence"/>
</dbReference>
<protein>
    <submittedName>
        <fullName evidence="1">Uncharacterized protein</fullName>
    </submittedName>
</protein>
<gene>
    <name evidence="1" type="ORF">CEP51_003436</name>
</gene>
<comment type="caution">
    <text evidence="1">The sequence shown here is derived from an EMBL/GenBank/DDBJ whole genome shotgun (WGS) entry which is preliminary data.</text>
</comment>
<name>A0A428S607_9HYPO</name>
<evidence type="ECO:0000313" key="1">
    <source>
        <dbReference type="EMBL" id="RSL85240.1"/>
    </source>
</evidence>
<evidence type="ECO:0000313" key="2">
    <source>
        <dbReference type="Proteomes" id="UP000287972"/>
    </source>
</evidence>
<organism evidence="1 2">
    <name type="scientific">Fusarium floridanum</name>
    <dbReference type="NCBI Taxonomy" id="1325733"/>
    <lineage>
        <taxon>Eukaryota</taxon>
        <taxon>Fungi</taxon>
        <taxon>Dikarya</taxon>
        <taxon>Ascomycota</taxon>
        <taxon>Pezizomycotina</taxon>
        <taxon>Sordariomycetes</taxon>
        <taxon>Hypocreomycetidae</taxon>
        <taxon>Hypocreales</taxon>
        <taxon>Nectriaceae</taxon>
        <taxon>Fusarium</taxon>
        <taxon>Fusarium solani species complex</taxon>
    </lineage>
</organism>